<dbReference type="Pfam" id="PF04816">
    <property type="entry name" value="TrmK"/>
    <property type="match status" value="1"/>
</dbReference>
<evidence type="ECO:0000313" key="1">
    <source>
        <dbReference type="EMBL" id="GIP57756.1"/>
    </source>
</evidence>
<dbReference type="PANTHER" id="PTHR38451:SF1">
    <property type="entry name" value="TRNA (ADENINE(22)-N(1))-METHYLTRANSFERASE"/>
    <property type="match status" value="1"/>
</dbReference>
<dbReference type="Gene3D" id="1.10.287.1890">
    <property type="match status" value="1"/>
</dbReference>
<proteinExistence type="predicted"/>
<keyword evidence="2" id="KW-1185">Reference proteome</keyword>
<protein>
    <submittedName>
        <fullName evidence="1">SAM-dependent methyltransferase</fullName>
    </submittedName>
</protein>
<dbReference type="PANTHER" id="PTHR38451">
    <property type="entry name" value="TRNA (ADENINE(22)-N(1))-METHYLTRANSFERASE"/>
    <property type="match status" value="1"/>
</dbReference>
<dbReference type="InterPro" id="IPR029063">
    <property type="entry name" value="SAM-dependent_MTases_sf"/>
</dbReference>
<dbReference type="RefSeq" id="WP_213590201.1">
    <property type="nucleotide sequence ID" value="NZ_BOSM01000002.1"/>
</dbReference>
<name>A0ABQ4MP09_9BACL</name>
<reference evidence="1 2" key="1">
    <citation type="submission" date="2021-03" db="EMBL/GenBank/DDBJ databases">
        <title>Antimicrobial resistance genes in bacteria isolated from Japanese honey, and their potential for conferring macrolide and lincosamide resistance in the American foulbrood pathogen Paenibacillus larvae.</title>
        <authorList>
            <person name="Okamoto M."/>
            <person name="Kumagai M."/>
            <person name="Kanamori H."/>
            <person name="Takamatsu D."/>
        </authorList>
    </citation>
    <scope>NUCLEOTIDE SEQUENCE [LARGE SCALE GENOMIC DNA]</scope>
    <source>
        <strain evidence="1 2">J15TS10</strain>
    </source>
</reference>
<dbReference type="PIRSF" id="PIRSF018637">
    <property type="entry name" value="TrmK"/>
    <property type="match status" value="1"/>
</dbReference>
<gene>
    <name evidence="1" type="ORF">J15TS10_15700</name>
</gene>
<dbReference type="GO" id="GO:0008168">
    <property type="term" value="F:methyltransferase activity"/>
    <property type="evidence" value="ECO:0007669"/>
    <property type="project" value="UniProtKB-KW"/>
</dbReference>
<comment type="caution">
    <text evidence="1">The sequence shown here is derived from an EMBL/GenBank/DDBJ whole genome shotgun (WGS) entry which is preliminary data.</text>
</comment>
<organism evidence="1 2">
    <name type="scientific">Paenibacillus woosongensis</name>
    <dbReference type="NCBI Taxonomy" id="307580"/>
    <lineage>
        <taxon>Bacteria</taxon>
        <taxon>Bacillati</taxon>
        <taxon>Bacillota</taxon>
        <taxon>Bacilli</taxon>
        <taxon>Bacillales</taxon>
        <taxon>Paenibacillaceae</taxon>
        <taxon>Paenibacillus</taxon>
    </lineage>
</organism>
<keyword evidence="1" id="KW-0808">Transferase</keyword>
<keyword evidence="1" id="KW-0489">Methyltransferase</keyword>
<dbReference type="SUPFAM" id="SSF53335">
    <property type="entry name" value="S-adenosyl-L-methionine-dependent methyltransferases"/>
    <property type="match status" value="1"/>
</dbReference>
<sequence>MKLSSRLQHIADRLPPGCRFADIGSDHALLPVWAVKHGAAVSAVAGEVNDGPLEAARRQVAEAGLSQSVSVRKGDGLEVIAPGEVDAITIAGMGGALISSILEAGVDKLAGVKRLILQPNVGEDFVRRWLLEHDWYVTDETIVAEDGKIYEIITADAVPGAAGLNEELYKQRLLQQGQDESDKSGAVLTKELLLMMGPRLTVQVGDVFLNKWNAEISKLENIQRSVAGSQLPASQKKEQELSLLIKQLKEVLACLPKVKP</sequence>
<dbReference type="InterPro" id="IPR006901">
    <property type="entry name" value="TrmK"/>
</dbReference>
<accession>A0ABQ4MP09</accession>
<dbReference type="Gene3D" id="3.40.50.150">
    <property type="entry name" value="Vaccinia Virus protein VP39"/>
    <property type="match status" value="1"/>
</dbReference>
<evidence type="ECO:0000313" key="2">
    <source>
        <dbReference type="Proteomes" id="UP000681290"/>
    </source>
</evidence>
<dbReference type="GO" id="GO:0032259">
    <property type="term" value="P:methylation"/>
    <property type="evidence" value="ECO:0007669"/>
    <property type="project" value="UniProtKB-KW"/>
</dbReference>
<dbReference type="Proteomes" id="UP000681290">
    <property type="component" value="Unassembled WGS sequence"/>
</dbReference>
<dbReference type="EMBL" id="BOSM01000002">
    <property type="protein sequence ID" value="GIP57756.1"/>
    <property type="molecule type" value="Genomic_DNA"/>
</dbReference>